<protein>
    <submittedName>
        <fullName evidence="2">Uncharacterized protein</fullName>
    </submittedName>
</protein>
<dbReference type="Gramene" id="TVU41008">
    <property type="protein sequence ID" value="TVU41008"/>
    <property type="gene ID" value="EJB05_14496"/>
</dbReference>
<feature type="region of interest" description="Disordered" evidence="1">
    <location>
        <begin position="16"/>
        <end position="38"/>
    </location>
</feature>
<evidence type="ECO:0000256" key="1">
    <source>
        <dbReference type="SAM" id="MobiDB-lite"/>
    </source>
</evidence>
<name>A0A5J9VYP2_9POAL</name>
<accession>A0A5J9VYP2</accession>
<gene>
    <name evidence="2" type="ORF">EJB05_14496</name>
</gene>
<feature type="region of interest" description="Disordered" evidence="1">
    <location>
        <begin position="54"/>
        <end position="82"/>
    </location>
</feature>
<proteinExistence type="predicted"/>
<dbReference type="AlphaFoldDB" id="A0A5J9VYP2"/>
<feature type="compositionally biased region" description="Basic and acidic residues" evidence="1">
    <location>
        <begin position="16"/>
        <end position="30"/>
    </location>
</feature>
<feature type="compositionally biased region" description="Basic residues" evidence="1">
    <location>
        <begin position="66"/>
        <end position="82"/>
    </location>
</feature>
<sequence>MIVGVDLVYALATTEEKGRGRQGKKERGGENGEQGGIRGFNQFLPKFLILRSSAEPQQPQPSYSRRQFKKKKSSSRRRHPIHRSALAVARRLALAAWWLSFAKGTAHLHLVGKGKGRRKEEEKMGNKEEFVDSTNSFPNSLFYAAVVNLN</sequence>
<feature type="compositionally biased region" description="Low complexity" evidence="1">
    <location>
        <begin position="56"/>
        <end position="65"/>
    </location>
</feature>
<comment type="caution">
    <text evidence="2">The sequence shown here is derived from an EMBL/GenBank/DDBJ whole genome shotgun (WGS) entry which is preliminary data.</text>
</comment>
<evidence type="ECO:0000313" key="3">
    <source>
        <dbReference type="Proteomes" id="UP000324897"/>
    </source>
</evidence>
<dbReference type="Proteomes" id="UP000324897">
    <property type="component" value="Chromosome 4"/>
</dbReference>
<keyword evidence="3" id="KW-1185">Reference proteome</keyword>
<evidence type="ECO:0000313" key="2">
    <source>
        <dbReference type="EMBL" id="TVU41008.1"/>
    </source>
</evidence>
<organism evidence="2 3">
    <name type="scientific">Eragrostis curvula</name>
    <name type="common">weeping love grass</name>
    <dbReference type="NCBI Taxonomy" id="38414"/>
    <lineage>
        <taxon>Eukaryota</taxon>
        <taxon>Viridiplantae</taxon>
        <taxon>Streptophyta</taxon>
        <taxon>Embryophyta</taxon>
        <taxon>Tracheophyta</taxon>
        <taxon>Spermatophyta</taxon>
        <taxon>Magnoliopsida</taxon>
        <taxon>Liliopsida</taxon>
        <taxon>Poales</taxon>
        <taxon>Poaceae</taxon>
        <taxon>PACMAD clade</taxon>
        <taxon>Chloridoideae</taxon>
        <taxon>Eragrostideae</taxon>
        <taxon>Eragrostidinae</taxon>
        <taxon>Eragrostis</taxon>
    </lineage>
</organism>
<dbReference type="EMBL" id="RWGY01000007">
    <property type="protein sequence ID" value="TVU41008.1"/>
    <property type="molecule type" value="Genomic_DNA"/>
</dbReference>
<reference evidence="2 3" key="1">
    <citation type="journal article" date="2019" name="Sci. Rep.">
        <title>A high-quality genome of Eragrostis curvula grass provides insights into Poaceae evolution and supports new strategies to enhance forage quality.</title>
        <authorList>
            <person name="Carballo J."/>
            <person name="Santos B.A.C.M."/>
            <person name="Zappacosta D."/>
            <person name="Garbus I."/>
            <person name="Selva J.P."/>
            <person name="Gallo C.A."/>
            <person name="Diaz A."/>
            <person name="Albertini E."/>
            <person name="Caccamo M."/>
            <person name="Echenique V."/>
        </authorList>
    </citation>
    <scope>NUCLEOTIDE SEQUENCE [LARGE SCALE GENOMIC DNA]</scope>
    <source>
        <strain evidence="3">cv. Victoria</strain>
        <tissue evidence="2">Leaf</tissue>
    </source>
</reference>